<dbReference type="PANTHER" id="PTHR42693:SF33">
    <property type="entry name" value="ARYLSULFATASE"/>
    <property type="match status" value="1"/>
</dbReference>
<organism evidence="4 5">
    <name type="scientific">Thalassotalea fonticola</name>
    <dbReference type="NCBI Taxonomy" id="3065649"/>
    <lineage>
        <taxon>Bacteria</taxon>
        <taxon>Pseudomonadati</taxon>
        <taxon>Pseudomonadota</taxon>
        <taxon>Gammaproteobacteria</taxon>
        <taxon>Alteromonadales</taxon>
        <taxon>Colwelliaceae</taxon>
        <taxon>Thalassotalea</taxon>
    </lineage>
</organism>
<dbReference type="InterPro" id="IPR050738">
    <property type="entry name" value="Sulfatase"/>
</dbReference>
<feature type="chain" id="PRO_5046999342" evidence="2">
    <location>
        <begin position="23"/>
        <end position="531"/>
    </location>
</feature>
<sequence>MYRKFYQITALLLASFMATNVAADGNSQPNIVLIVTDDQHRIDFNFLKEGRDQQGKPLNLSPNIDKLANEGIIFDQMYATSTVCTPSRFSVLTGNLASRATNSRFTNDLDKYKQANVAFNTHIEPHDDSIAKVLQKSGYFTGGVGKNHVYESEIIHKIKRNVDVSKAEVIKQLRENQQAQIKAYKDNGFDYADRIYTGNVPGQYPKALEAHNQDWITEGAINFLDMAVKKDNPFFLYFATTLEHGPHKQGKKYLGDPRMTPVGLLADEELPNVQPTRDSITKRIKQHGLENRAADVLWLDDAVGALMTKLEKTKELDNTIIFYFNDHGVEGGKGSMYQGGALTPSFVWFGNKFKGARRINDIVANIDIAPTIYELAQVSKAPKTDGNSMVSLYKGDNSKWRNSLVSEIGATRAIIKDGWKYIAYRVPQEKLDMPMSERKKLAQTKGKSAKDLPWMHMGGTPGGRGLEHLVVKTYGAENYFATDQLYRYLDDPKEKNNVIDNPENKTIVEQLKQKLAEELKNRPGSFAEFTE</sequence>
<dbReference type="InterPro" id="IPR000917">
    <property type="entry name" value="Sulfatase_N"/>
</dbReference>
<dbReference type="Pfam" id="PF00884">
    <property type="entry name" value="Sulfatase"/>
    <property type="match status" value="1"/>
</dbReference>
<comment type="similarity">
    <text evidence="1">Belongs to the sulfatase family.</text>
</comment>
<gene>
    <name evidence="4" type="ORF">RI844_09790</name>
</gene>
<feature type="domain" description="Sulfatase N-terminal" evidence="3">
    <location>
        <begin position="29"/>
        <end position="377"/>
    </location>
</feature>
<dbReference type="Proteomes" id="UP001301442">
    <property type="component" value="Chromosome"/>
</dbReference>
<dbReference type="InterPro" id="IPR017850">
    <property type="entry name" value="Alkaline_phosphatase_core_sf"/>
</dbReference>
<proteinExistence type="inferred from homology"/>
<protein>
    <submittedName>
        <fullName evidence="4">Sulfatase-like hydrolase/transferase</fullName>
    </submittedName>
</protein>
<evidence type="ECO:0000313" key="5">
    <source>
        <dbReference type="Proteomes" id="UP001301442"/>
    </source>
</evidence>
<dbReference type="Gene3D" id="3.40.720.10">
    <property type="entry name" value="Alkaline Phosphatase, subunit A"/>
    <property type="match status" value="1"/>
</dbReference>
<keyword evidence="2" id="KW-0732">Signal</keyword>
<evidence type="ECO:0000256" key="2">
    <source>
        <dbReference type="SAM" id="SignalP"/>
    </source>
</evidence>
<dbReference type="PANTHER" id="PTHR42693">
    <property type="entry name" value="ARYLSULFATASE FAMILY MEMBER"/>
    <property type="match status" value="1"/>
</dbReference>
<accession>A0ABZ0GV13</accession>
<keyword evidence="5" id="KW-1185">Reference proteome</keyword>
<reference evidence="4 5" key="1">
    <citation type="submission" date="2023-09" db="EMBL/GenBank/DDBJ databases">
        <authorList>
            <person name="Qi X."/>
        </authorList>
    </citation>
    <scope>NUCLEOTIDE SEQUENCE [LARGE SCALE GENOMIC DNA]</scope>
    <source>
        <strain evidence="4 5">S1-1</strain>
    </source>
</reference>
<dbReference type="EMBL" id="CP136600">
    <property type="protein sequence ID" value="WOH39499.1"/>
    <property type="molecule type" value="Genomic_DNA"/>
</dbReference>
<evidence type="ECO:0000259" key="3">
    <source>
        <dbReference type="Pfam" id="PF00884"/>
    </source>
</evidence>
<name>A0ABZ0GV13_9GAMM</name>
<dbReference type="SUPFAM" id="SSF53649">
    <property type="entry name" value="Alkaline phosphatase-like"/>
    <property type="match status" value="1"/>
</dbReference>
<dbReference type="RefSeq" id="WP_348398265.1">
    <property type="nucleotide sequence ID" value="NZ_CP136600.1"/>
</dbReference>
<feature type="signal peptide" evidence="2">
    <location>
        <begin position="1"/>
        <end position="22"/>
    </location>
</feature>
<evidence type="ECO:0000313" key="4">
    <source>
        <dbReference type="EMBL" id="WOH39499.1"/>
    </source>
</evidence>
<evidence type="ECO:0000256" key="1">
    <source>
        <dbReference type="ARBA" id="ARBA00008779"/>
    </source>
</evidence>